<dbReference type="AlphaFoldDB" id="A0A916WXI2"/>
<accession>A0A916WXI2</accession>
<dbReference type="SUPFAM" id="SSF54285">
    <property type="entry name" value="MoaD/ThiS"/>
    <property type="match status" value="1"/>
</dbReference>
<dbReference type="InterPro" id="IPR003749">
    <property type="entry name" value="ThiS/MoaD-like"/>
</dbReference>
<dbReference type="Pfam" id="PF02597">
    <property type="entry name" value="ThiS"/>
    <property type="match status" value="1"/>
</dbReference>
<organism evidence="1 2">
    <name type="scientific">Gordonia jinhuaensis</name>
    <dbReference type="NCBI Taxonomy" id="1517702"/>
    <lineage>
        <taxon>Bacteria</taxon>
        <taxon>Bacillati</taxon>
        <taxon>Actinomycetota</taxon>
        <taxon>Actinomycetes</taxon>
        <taxon>Mycobacteriales</taxon>
        <taxon>Gordoniaceae</taxon>
        <taxon>Gordonia</taxon>
    </lineage>
</organism>
<protein>
    <submittedName>
        <fullName evidence="1">Molybdenum cofactor biosynthesis protein D2 (MoaD2) / thiamineS</fullName>
    </submittedName>
</protein>
<reference evidence="1" key="2">
    <citation type="submission" date="2020-09" db="EMBL/GenBank/DDBJ databases">
        <authorList>
            <person name="Sun Q."/>
            <person name="Zhou Y."/>
        </authorList>
    </citation>
    <scope>NUCLEOTIDE SEQUENCE</scope>
    <source>
        <strain evidence="1">CGMCC 1.12827</strain>
    </source>
</reference>
<evidence type="ECO:0000313" key="1">
    <source>
        <dbReference type="EMBL" id="GGB37663.1"/>
    </source>
</evidence>
<dbReference type="EMBL" id="BMGC01000020">
    <property type="protein sequence ID" value="GGB37663.1"/>
    <property type="molecule type" value="Genomic_DNA"/>
</dbReference>
<dbReference type="Gene3D" id="3.10.20.30">
    <property type="match status" value="1"/>
</dbReference>
<dbReference type="InterPro" id="IPR012675">
    <property type="entry name" value="Beta-grasp_dom_sf"/>
</dbReference>
<dbReference type="Proteomes" id="UP000621454">
    <property type="component" value="Unassembled WGS sequence"/>
</dbReference>
<proteinExistence type="predicted"/>
<comment type="caution">
    <text evidence="1">The sequence shown here is derived from an EMBL/GenBank/DDBJ whole genome shotgun (WGS) entry which is preliminary data.</text>
</comment>
<gene>
    <name evidence="1" type="ORF">GCM10011489_26760</name>
</gene>
<dbReference type="InterPro" id="IPR016155">
    <property type="entry name" value="Mopterin_synth/thiamin_S_b"/>
</dbReference>
<reference evidence="1" key="1">
    <citation type="journal article" date="2014" name="Int. J. Syst. Evol. Microbiol.">
        <title>Complete genome sequence of Corynebacterium casei LMG S-19264T (=DSM 44701T), isolated from a smear-ripened cheese.</title>
        <authorList>
            <consortium name="US DOE Joint Genome Institute (JGI-PGF)"/>
            <person name="Walter F."/>
            <person name="Albersmeier A."/>
            <person name="Kalinowski J."/>
            <person name="Ruckert C."/>
        </authorList>
    </citation>
    <scope>NUCLEOTIDE SEQUENCE</scope>
    <source>
        <strain evidence="1">CGMCC 1.12827</strain>
    </source>
</reference>
<dbReference type="RefSeq" id="WP_188587089.1">
    <property type="nucleotide sequence ID" value="NZ_BMGC01000020.1"/>
</dbReference>
<sequence>MRITVRYFAAAAAAANTDSVVVDVPDTATMSDLEDLLGRGHPDLAKVLARCSYLRDSVAVRDKQTRLAPCTAIDVLPPFAGG</sequence>
<name>A0A916WXI2_9ACTN</name>
<keyword evidence="2" id="KW-1185">Reference proteome</keyword>
<evidence type="ECO:0000313" key="2">
    <source>
        <dbReference type="Proteomes" id="UP000621454"/>
    </source>
</evidence>